<name>A0A178CXL0_9EURO</name>
<dbReference type="PANTHER" id="PTHR48081">
    <property type="entry name" value="AB HYDROLASE SUPERFAMILY PROTEIN C4A8.06C"/>
    <property type="match status" value="1"/>
</dbReference>
<dbReference type="Proteomes" id="UP000185904">
    <property type="component" value="Unassembled WGS sequence"/>
</dbReference>
<proteinExistence type="predicted"/>
<dbReference type="InterPro" id="IPR013094">
    <property type="entry name" value="AB_hydrolase_3"/>
</dbReference>
<keyword evidence="1" id="KW-0378">Hydrolase</keyword>
<dbReference type="RefSeq" id="XP_022498974.1">
    <property type="nucleotide sequence ID" value="XM_022645085.1"/>
</dbReference>
<dbReference type="GeneID" id="34590210"/>
<dbReference type="GO" id="GO:0016787">
    <property type="term" value="F:hydrolase activity"/>
    <property type="evidence" value="ECO:0007669"/>
    <property type="project" value="UniProtKB-KW"/>
</dbReference>
<feature type="domain" description="Alpha/beta hydrolase fold-3" evidence="2">
    <location>
        <begin position="119"/>
        <end position="334"/>
    </location>
</feature>
<organism evidence="3 4">
    <name type="scientific">Fonsecaea nubica</name>
    <dbReference type="NCBI Taxonomy" id="856822"/>
    <lineage>
        <taxon>Eukaryota</taxon>
        <taxon>Fungi</taxon>
        <taxon>Dikarya</taxon>
        <taxon>Ascomycota</taxon>
        <taxon>Pezizomycotina</taxon>
        <taxon>Eurotiomycetes</taxon>
        <taxon>Chaetothyriomycetidae</taxon>
        <taxon>Chaetothyriales</taxon>
        <taxon>Herpotrichiellaceae</taxon>
        <taxon>Fonsecaea</taxon>
    </lineage>
</organism>
<protein>
    <recommendedName>
        <fullName evidence="2">Alpha/beta hydrolase fold-3 domain-containing protein</fullName>
    </recommendedName>
</protein>
<dbReference type="InterPro" id="IPR029058">
    <property type="entry name" value="AB_hydrolase_fold"/>
</dbReference>
<dbReference type="OrthoDB" id="408631at2759"/>
<dbReference type="EMBL" id="LVCJ01000044">
    <property type="protein sequence ID" value="OAL33962.1"/>
    <property type="molecule type" value="Genomic_DNA"/>
</dbReference>
<keyword evidence="4" id="KW-1185">Reference proteome</keyword>
<evidence type="ECO:0000313" key="4">
    <source>
        <dbReference type="Proteomes" id="UP000185904"/>
    </source>
</evidence>
<accession>A0A178CXL0</accession>
<dbReference type="Gene3D" id="3.40.50.1820">
    <property type="entry name" value="alpha/beta hydrolase"/>
    <property type="match status" value="1"/>
</dbReference>
<dbReference type="AlphaFoldDB" id="A0A178CXL0"/>
<sequence>MDAHNAVTLETSKFHPAAISEETKAFNQGLMDIMAHGPKWYETPVLDQYLYQPQPSLSAKQVGAKRYREMRAAGETPLPKAVYLDTAQEFSIPSRDVGRAIPCRILRPQNGNPVKSVFLHIHGGGWVLQDEKSQDPTLQEIADTTGMLCISVGYRLAPEDPYPAGPHDCFDAAEWLVDNAEAQFGASLGFVGGESAGGHLSMLITLHLLQHQDSKYSDFRFKGLLLHCGCYSMIWTPQVYNFKRPQILILDRDLMDHYIDAFLPGMSHDEKRHPSISPLFADLEPLRGKLPPALFTCGTEDCLLDDTMFMSMKWLMAGAESVVKIVPGGPHGYIMFPKSVKGSGAEEGLKAVEDFVQAKLG</sequence>
<evidence type="ECO:0000256" key="1">
    <source>
        <dbReference type="ARBA" id="ARBA00022801"/>
    </source>
</evidence>
<reference evidence="3 4" key="1">
    <citation type="submission" date="2016-03" db="EMBL/GenBank/DDBJ databases">
        <title>The draft genome sequence of Fonsecaea nubica causative agent of cutaneous subcutaneous infection in human host.</title>
        <authorList>
            <person name="Costa F."/>
            <person name="Sybren D.H."/>
            <person name="Raittz R.T."/>
            <person name="Weiss V.A."/>
            <person name="Leao A.C."/>
            <person name="Gomes R."/>
            <person name="De Souza E.M."/>
            <person name="Pedrosa F.O."/>
            <person name="Steffens M.B."/>
            <person name="Bombassaro A."/>
            <person name="Tadra-Sfeir M.Z."/>
            <person name="Moreno L.F."/>
            <person name="Najafzadeh M.J."/>
            <person name="Felipe M.S."/>
            <person name="Teixeira M."/>
            <person name="Sun J."/>
            <person name="Xi L."/>
            <person name="Castro M.A."/>
            <person name="Vicente V.A."/>
        </authorList>
    </citation>
    <scope>NUCLEOTIDE SEQUENCE [LARGE SCALE GENOMIC DNA]</scope>
    <source>
        <strain evidence="3 4">CBS 269.64</strain>
    </source>
</reference>
<dbReference type="SUPFAM" id="SSF53474">
    <property type="entry name" value="alpha/beta-Hydrolases"/>
    <property type="match status" value="1"/>
</dbReference>
<evidence type="ECO:0000313" key="3">
    <source>
        <dbReference type="EMBL" id="OAL33962.1"/>
    </source>
</evidence>
<dbReference type="InterPro" id="IPR050300">
    <property type="entry name" value="GDXG_lipolytic_enzyme"/>
</dbReference>
<evidence type="ECO:0000259" key="2">
    <source>
        <dbReference type="Pfam" id="PF07859"/>
    </source>
</evidence>
<comment type="caution">
    <text evidence="3">The sequence shown here is derived from an EMBL/GenBank/DDBJ whole genome shotgun (WGS) entry which is preliminary data.</text>
</comment>
<dbReference type="PANTHER" id="PTHR48081:SF8">
    <property type="entry name" value="ALPHA_BETA HYDROLASE FOLD-3 DOMAIN-CONTAINING PROTEIN-RELATED"/>
    <property type="match status" value="1"/>
</dbReference>
<dbReference type="Pfam" id="PF07859">
    <property type="entry name" value="Abhydrolase_3"/>
    <property type="match status" value="1"/>
</dbReference>
<gene>
    <name evidence="3" type="ORF">AYO20_06797</name>
</gene>